<sequence>MTEVVDTQSSEQPCTAHGEQMLGSKVPCSGALDRAHGLHKPPHLSACRAEVEGKAATVPDGLPCCQWRGSMRWALRGSSHWFLQDALLRECDGFDVEGPTAEREKIDCVLKNLGTSACASCQWTARSSGWRSEPLAALLGPLPCGLGSHGEEPNVLHLHSLSSHCSPRSPSNLRSSECSLQRACLFTKSHGNKHGEEGSQETSQRAADTGTRARTSRRARPHPLATMARRKRRNLPSRCA</sequence>
<name>A0A9N7YIF0_PLEPL</name>
<dbReference type="AlphaFoldDB" id="A0A9N7YIF0"/>
<gene>
    <name evidence="2" type="ORF">PLEPLA_LOCUS15936</name>
</gene>
<keyword evidence="3" id="KW-1185">Reference proteome</keyword>
<evidence type="ECO:0000256" key="1">
    <source>
        <dbReference type="SAM" id="MobiDB-lite"/>
    </source>
</evidence>
<proteinExistence type="predicted"/>
<evidence type="ECO:0000313" key="2">
    <source>
        <dbReference type="EMBL" id="CAB1427982.1"/>
    </source>
</evidence>
<comment type="caution">
    <text evidence="2">The sequence shown here is derived from an EMBL/GenBank/DDBJ whole genome shotgun (WGS) entry which is preliminary data.</text>
</comment>
<feature type="region of interest" description="Disordered" evidence="1">
    <location>
        <begin position="189"/>
        <end position="240"/>
    </location>
</feature>
<accession>A0A9N7YIF0</accession>
<organism evidence="2 3">
    <name type="scientific">Pleuronectes platessa</name>
    <name type="common">European plaice</name>
    <dbReference type="NCBI Taxonomy" id="8262"/>
    <lineage>
        <taxon>Eukaryota</taxon>
        <taxon>Metazoa</taxon>
        <taxon>Chordata</taxon>
        <taxon>Craniata</taxon>
        <taxon>Vertebrata</taxon>
        <taxon>Euteleostomi</taxon>
        <taxon>Actinopterygii</taxon>
        <taxon>Neopterygii</taxon>
        <taxon>Teleostei</taxon>
        <taxon>Neoteleostei</taxon>
        <taxon>Acanthomorphata</taxon>
        <taxon>Carangaria</taxon>
        <taxon>Pleuronectiformes</taxon>
        <taxon>Pleuronectoidei</taxon>
        <taxon>Pleuronectidae</taxon>
        <taxon>Pleuronectes</taxon>
    </lineage>
</organism>
<feature type="compositionally biased region" description="Basic residues" evidence="1">
    <location>
        <begin position="228"/>
        <end position="240"/>
    </location>
</feature>
<protein>
    <submittedName>
        <fullName evidence="2">Uncharacterized protein</fullName>
    </submittedName>
</protein>
<dbReference type="Proteomes" id="UP001153269">
    <property type="component" value="Unassembled WGS sequence"/>
</dbReference>
<evidence type="ECO:0000313" key="3">
    <source>
        <dbReference type="Proteomes" id="UP001153269"/>
    </source>
</evidence>
<reference evidence="2" key="1">
    <citation type="submission" date="2020-03" db="EMBL/GenBank/DDBJ databases">
        <authorList>
            <person name="Weist P."/>
        </authorList>
    </citation>
    <scope>NUCLEOTIDE SEQUENCE</scope>
</reference>
<dbReference type="EMBL" id="CADEAL010001011">
    <property type="protein sequence ID" value="CAB1427982.1"/>
    <property type="molecule type" value="Genomic_DNA"/>
</dbReference>